<feature type="compositionally biased region" description="Basic and acidic residues" evidence="8">
    <location>
        <begin position="31"/>
        <end position="43"/>
    </location>
</feature>
<keyword evidence="3" id="KW-0547">Nucleotide-binding</keyword>
<evidence type="ECO:0000256" key="6">
    <source>
        <dbReference type="ARBA" id="ARBA00022840"/>
    </source>
</evidence>
<feature type="region of interest" description="Disordered" evidence="8">
    <location>
        <begin position="1"/>
        <end position="57"/>
    </location>
</feature>
<dbReference type="FunFam" id="1.20.120.1080:FF:000031">
    <property type="entry name" value="ATP-dependent RNA helicase"/>
    <property type="match status" value="1"/>
</dbReference>
<dbReference type="PROSITE" id="PS50030">
    <property type="entry name" value="UBA"/>
    <property type="match status" value="1"/>
</dbReference>
<dbReference type="InterPro" id="IPR015940">
    <property type="entry name" value="UBA"/>
</dbReference>
<evidence type="ECO:0000256" key="2">
    <source>
        <dbReference type="ARBA" id="ARBA00012552"/>
    </source>
</evidence>
<dbReference type="Pfam" id="PF05773">
    <property type="entry name" value="RWD"/>
    <property type="match status" value="1"/>
</dbReference>
<dbReference type="InterPro" id="IPR009060">
    <property type="entry name" value="UBA-like_sf"/>
</dbReference>
<feature type="region of interest" description="Disordered" evidence="8">
    <location>
        <begin position="200"/>
        <end position="219"/>
    </location>
</feature>
<dbReference type="Gene3D" id="3.10.110.10">
    <property type="entry name" value="Ubiquitin Conjugating Enzyme"/>
    <property type="match status" value="1"/>
</dbReference>
<evidence type="ECO:0000259" key="10">
    <source>
        <dbReference type="PROSITE" id="PS50908"/>
    </source>
</evidence>
<dbReference type="SUPFAM" id="SSF52540">
    <property type="entry name" value="P-loop containing nucleoside triphosphate hydrolases"/>
    <property type="match status" value="1"/>
</dbReference>
<feature type="domain" description="Helicase ATP-binding" evidence="11">
    <location>
        <begin position="615"/>
        <end position="783"/>
    </location>
</feature>
<keyword evidence="6" id="KW-0067">ATP-binding</keyword>
<dbReference type="InterPro" id="IPR059023">
    <property type="entry name" value="RNA_hel_CTD"/>
</dbReference>
<keyword evidence="4" id="KW-0378">Hydrolase</keyword>
<dbReference type="InterPro" id="IPR001650">
    <property type="entry name" value="Helicase_C-like"/>
</dbReference>
<evidence type="ECO:0000256" key="8">
    <source>
        <dbReference type="SAM" id="MobiDB-lite"/>
    </source>
</evidence>
<protein>
    <recommendedName>
        <fullName evidence="2">RNA helicase</fullName>
        <ecNumber evidence="2">3.6.4.13</ecNumber>
    </recommendedName>
</protein>
<dbReference type="PROSITE" id="PS50908">
    <property type="entry name" value="RWD"/>
    <property type="match status" value="1"/>
</dbReference>
<proteinExistence type="inferred from homology"/>
<dbReference type="Gene3D" id="1.20.120.1080">
    <property type="match status" value="1"/>
</dbReference>
<keyword evidence="5" id="KW-0347">Helicase</keyword>
<dbReference type="PROSITE" id="PS51194">
    <property type="entry name" value="HELICASE_CTER"/>
    <property type="match status" value="1"/>
</dbReference>
<dbReference type="GO" id="GO:0005524">
    <property type="term" value="F:ATP binding"/>
    <property type="evidence" value="ECO:0007669"/>
    <property type="project" value="UniProtKB-KW"/>
</dbReference>
<dbReference type="SMART" id="SM00165">
    <property type="entry name" value="UBA"/>
    <property type="match status" value="1"/>
</dbReference>
<dbReference type="FunFam" id="3.40.50.300:FF:001214">
    <property type="entry name" value="DExH-box ATP-dependent RNA helicase"/>
    <property type="match status" value="1"/>
</dbReference>
<feature type="compositionally biased region" description="Basic and acidic residues" evidence="8">
    <location>
        <begin position="200"/>
        <end position="209"/>
    </location>
</feature>
<feature type="domain" description="Helicase C-terminal" evidence="12">
    <location>
        <begin position="847"/>
        <end position="1022"/>
    </location>
</feature>
<dbReference type="InterPro" id="IPR014001">
    <property type="entry name" value="Helicase_ATP-bd"/>
</dbReference>
<dbReference type="SMART" id="SM00591">
    <property type="entry name" value="RWD"/>
    <property type="match status" value="1"/>
</dbReference>
<dbReference type="Proteomes" id="UP001162090">
    <property type="component" value="Chromosome 12"/>
</dbReference>
<dbReference type="CDD" id="cd18791">
    <property type="entry name" value="SF2_C_RHA"/>
    <property type="match status" value="1"/>
</dbReference>
<gene>
    <name evidence="13" type="primary">SUVC12G4490</name>
    <name evidence="13" type="ORF">SUVC_12G4490</name>
</gene>
<dbReference type="EMBL" id="OX365923">
    <property type="protein sequence ID" value="CAI4047378.1"/>
    <property type="molecule type" value="Genomic_DNA"/>
</dbReference>
<name>A0AA35NL19_SACUV</name>
<dbReference type="GO" id="GO:0016787">
    <property type="term" value="F:hydrolase activity"/>
    <property type="evidence" value="ECO:0007669"/>
    <property type="project" value="UniProtKB-KW"/>
</dbReference>
<dbReference type="SMART" id="SM00490">
    <property type="entry name" value="HELICc"/>
    <property type="match status" value="1"/>
</dbReference>
<feature type="domain" description="RWD" evidence="10">
    <location>
        <begin position="430"/>
        <end position="531"/>
    </location>
</feature>
<dbReference type="FunFam" id="3.40.50.300:FF:000325">
    <property type="entry name" value="ATP-dependent RNA helicase DHX29"/>
    <property type="match status" value="1"/>
</dbReference>
<dbReference type="InterPro" id="IPR011545">
    <property type="entry name" value="DEAD/DEAH_box_helicase_dom"/>
</dbReference>
<evidence type="ECO:0000256" key="1">
    <source>
        <dbReference type="ARBA" id="ARBA00008792"/>
    </source>
</evidence>
<dbReference type="SUPFAM" id="SSF46934">
    <property type="entry name" value="UBA-like"/>
    <property type="match status" value="1"/>
</dbReference>
<dbReference type="InterPro" id="IPR035467">
    <property type="entry name" value="YLR419W-like_UBA"/>
</dbReference>
<evidence type="ECO:0000256" key="7">
    <source>
        <dbReference type="ARBA" id="ARBA00047984"/>
    </source>
</evidence>
<dbReference type="GO" id="GO:0003724">
    <property type="term" value="F:RNA helicase activity"/>
    <property type="evidence" value="ECO:0007669"/>
    <property type="project" value="UniProtKB-EC"/>
</dbReference>
<dbReference type="Pfam" id="PF26026">
    <property type="entry name" value="RNA_hel_CTD"/>
    <property type="match status" value="1"/>
</dbReference>
<dbReference type="CDD" id="cd17917">
    <property type="entry name" value="DEXHc_RHA-like"/>
    <property type="match status" value="1"/>
</dbReference>
<sequence length="1438" mass="163521">MAKKNKSSSKNSTPVNDIPAATGKKKTKGKKAQEPEPEDDKKIKQQSNRAKVTSTASWTGKLPHTILHETCQKRKWNRVEYDMKKIGDKGFIAIAVLSFTDPKTKETLVVRMNDPTYDKAAGKGLVIPQETPVEARHMASTIALYRIAYNTNLHMMLPPNHKKTWYDLDDFRKGNLKSDEKRMNKLFDLDPFKTMVEDRKLKQQREKEQMAQNNQAQKEHIARTILSSHSEAPSSKKNLKDSKLKSHRDSHKPSLVRFPKRVWESAIFVDLDESSRQLIETSLKVKIDWLSKKNTHTNEVPAEDREQLKAKLASLQFRPKHIEEAMSYKDPLSFLLFNLPEDDLPQFFHKKKGDTKNKVEISTLPLSTRMIVERLTEIGVSSDEALLALQESNMDENEAAGFLTMEYLPSLKINTNASVQETESIECWNQELETLESIYEGCVKDIKENSHYTLNLIEKSKIKLKVYRTKNYPASLPGIIVSTFDINYKLPDYIKKQTLTKLLHYLQEANLVGDMLIYHIFEWLKDNIAAIIDNPGPLISESDLKSTISNRSMPKDKANTNSTMGSKRFSKNNISDAMLNALKDEYAKRIKSTEYKNMQLVREQLPAWKKQKVIVDLINNNEVVLITGETGSGKSTQVVQFVLDFLQSQKDDFNKTRIVCTQPRRISAIGLAERVSDERCVTCGDEIGYVIRGVNKTKPSTRIKFMTTGVLVRLLQNARTMLENTIVVIDEVHERSIDTDLIVTLMKNLLSKVRGMKIVLMSATVNVDLFKKFFPGLATCHIEGRTFPITDYFLDDILDTLDFKIKREKALSYDDNDDDDEKNGNDQYLRPRADSKFFASGQINYDLLLQVVKHVDKRLRDTDSNGSVIVFLPGVGEINKCCKLLSDKTNEANFVILPLHSALTPEDQKRVFRKYHGKRKIVVSTNIAETSITIDDCVATIDTGRAKSMFYNPKDNTTKLVESFISKAEVKQRRGRAGRVRAGLSYKLFSKSLYENDMIPMPIPEIKRIPLESLYLSVKAMGIKNVKVFLSTALDAPPLLALQKAERMLTTVGLVDEFDNSLTQLGQFISLMPVMDSKHGKLLIYGILFGCTDICVLLVSILGIGALPFIGGFENRDKIKNLLSKYESRGDLFAVLEIVRDYLNIKDPTIKRKYMKDHLLSYNKMNEIKSSIAQYYSILKDVGFLPMNYRASLSPDLNRNERNSDILRAILTGAFYPHVARVQLPDVKYLSTSSGAIEKDPEAKMIKYWIRSEEYQDKLEEFKTNDSRETQKKADLENLPLPATRAFIHPSSVLFSTNSVNLEDAKLLSEVEGPISKQSKIPTVARYPFVLFTTTQVTNKLYLRDLTPTTTLSLLLFGGAISYDVGGSVHSPGIIVDNWLPIRTWCKNAVLIKELRTQLDEAIRKKLESPDYAKKSQWDNSDADETLKIVEKILTSEQ</sequence>
<dbReference type="SMART" id="SM00487">
    <property type="entry name" value="DEXDc"/>
    <property type="match status" value="1"/>
</dbReference>
<evidence type="ECO:0000259" key="11">
    <source>
        <dbReference type="PROSITE" id="PS51192"/>
    </source>
</evidence>
<dbReference type="FunFam" id="3.10.110.10:FF:000128">
    <property type="entry name" value="YLR419Wp putative helicase"/>
    <property type="match status" value="1"/>
</dbReference>
<dbReference type="SMART" id="SM00847">
    <property type="entry name" value="HA2"/>
    <property type="match status" value="1"/>
</dbReference>
<dbReference type="PROSITE" id="PS51192">
    <property type="entry name" value="HELICASE_ATP_BIND_1"/>
    <property type="match status" value="1"/>
</dbReference>
<organism evidence="13 14">
    <name type="scientific">Saccharomyces uvarum</name>
    <name type="common">Yeast</name>
    <name type="synonym">Saccharomyces bayanus var. uvarum</name>
    <dbReference type="NCBI Taxonomy" id="230603"/>
    <lineage>
        <taxon>Eukaryota</taxon>
        <taxon>Fungi</taxon>
        <taxon>Dikarya</taxon>
        <taxon>Ascomycota</taxon>
        <taxon>Saccharomycotina</taxon>
        <taxon>Saccharomycetes</taxon>
        <taxon>Saccharomycetales</taxon>
        <taxon>Saccharomycetaceae</taxon>
        <taxon>Saccharomyces</taxon>
    </lineage>
</organism>
<feature type="domain" description="UBA" evidence="9">
    <location>
        <begin position="365"/>
        <end position="406"/>
    </location>
</feature>
<comment type="catalytic activity">
    <reaction evidence="7">
        <text>ATP + H2O = ADP + phosphate + H(+)</text>
        <dbReference type="Rhea" id="RHEA:13065"/>
        <dbReference type="ChEBI" id="CHEBI:15377"/>
        <dbReference type="ChEBI" id="CHEBI:15378"/>
        <dbReference type="ChEBI" id="CHEBI:30616"/>
        <dbReference type="ChEBI" id="CHEBI:43474"/>
        <dbReference type="ChEBI" id="CHEBI:456216"/>
        <dbReference type="EC" id="3.6.4.13"/>
    </reaction>
</comment>
<dbReference type="EC" id="3.6.4.13" evidence="2"/>
<dbReference type="InterPro" id="IPR056328">
    <property type="entry name" value="DSRM_DHX29"/>
</dbReference>
<dbReference type="Pfam" id="PF24385">
    <property type="entry name" value="DSRM_DHX29"/>
    <property type="match status" value="1"/>
</dbReference>
<evidence type="ECO:0000259" key="9">
    <source>
        <dbReference type="PROSITE" id="PS50030"/>
    </source>
</evidence>
<dbReference type="InterPro" id="IPR007502">
    <property type="entry name" value="Helicase-assoc_dom"/>
</dbReference>
<dbReference type="Gene3D" id="3.40.50.300">
    <property type="entry name" value="P-loop containing nucleotide triphosphate hydrolases"/>
    <property type="match status" value="2"/>
</dbReference>
<dbReference type="Pfam" id="PF00270">
    <property type="entry name" value="DEAD"/>
    <property type="match status" value="1"/>
</dbReference>
<evidence type="ECO:0000256" key="4">
    <source>
        <dbReference type="ARBA" id="ARBA00022801"/>
    </source>
</evidence>
<evidence type="ECO:0000256" key="5">
    <source>
        <dbReference type="ARBA" id="ARBA00022806"/>
    </source>
</evidence>
<dbReference type="GO" id="GO:0003723">
    <property type="term" value="F:RNA binding"/>
    <property type="evidence" value="ECO:0007669"/>
    <property type="project" value="TreeGrafter"/>
</dbReference>
<dbReference type="CDD" id="cd14271">
    <property type="entry name" value="UBA_YLR419W_like"/>
    <property type="match status" value="1"/>
</dbReference>
<dbReference type="InterPro" id="IPR011709">
    <property type="entry name" value="DEAD-box_helicase_OB_fold"/>
</dbReference>
<dbReference type="PANTHER" id="PTHR18934:SF267">
    <property type="entry name" value="ATP-DEPENDENT RNA HELICASE YLR419W-RELATED"/>
    <property type="match status" value="1"/>
</dbReference>
<dbReference type="Pfam" id="PF00271">
    <property type="entry name" value="Helicase_C"/>
    <property type="match status" value="1"/>
</dbReference>
<feature type="compositionally biased region" description="Polar residues" evidence="8">
    <location>
        <begin position="45"/>
        <end position="57"/>
    </location>
</feature>
<dbReference type="SUPFAM" id="SSF54495">
    <property type="entry name" value="UBC-like"/>
    <property type="match status" value="1"/>
</dbReference>
<dbReference type="InterPro" id="IPR016135">
    <property type="entry name" value="UBQ-conjugating_enzyme/RWD"/>
</dbReference>
<evidence type="ECO:0000313" key="13">
    <source>
        <dbReference type="EMBL" id="CAI4047378.1"/>
    </source>
</evidence>
<reference evidence="13" key="1">
    <citation type="submission" date="2022-10" db="EMBL/GenBank/DDBJ databases">
        <authorList>
            <person name="Byrne P K."/>
        </authorList>
    </citation>
    <scope>NUCLEOTIDE SEQUENCE</scope>
    <source>
        <strain evidence="13">CBS7001</strain>
    </source>
</reference>
<accession>A0AA35NL19</accession>
<dbReference type="InterPro" id="IPR006575">
    <property type="entry name" value="RWD_dom"/>
</dbReference>
<evidence type="ECO:0000259" key="12">
    <source>
        <dbReference type="PROSITE" id="PS51194"/>
    </source>
</evidence>
<comment type="similarity">
    <text evidence="1">Belongs to the DEAD box helicase family. DEAH subfamily.</text>
</comment>
<feature type="region of interest" description="Disordered" evidence="8">
    <location>
        <begin position="225"/>
        <end position="252"/>
    </location>
</feature>
<evidence type="ECO:0000313" key="14">
    <source>
        <dbReference type="Proteomes" id="UP001162090"/>
    </source>
</evidence>
<dbReference type="InterPro" id="IPR027417">
    <property type="entry name" value="P-loop_NTPase"/>
</dbReference>
<dbReference type="Pfam" id="PF07717">
    <property type="entry name" value="OB_NTP_bind"/>
    <property type="match status" value="1"/>
</dbReference>
<evidence type="ECO:0000256" key="3">
    <source>
        <dbReference type="ARBA" id="ARBA00022741"/>
    </source>
</evidence>
<dbReference type="PANTHER" id="PTHR18934">
    <property type="entry name" value="ATP-DEPENDENT RNA HELICASE"/>
    <property type="match status" value="1"/>
</dbReference>
<dbReference type="CDD" id="cd23827">
    <property type="entry name" value="RWD_YLR419W-like"/>
    <property type="match status" value="1"/>
</dbReference>